<keyword evidence="3" id="KW-0012">Acyltransferase</keyword>
<dbReference type="Proteomes" id="UP001172457">
    <property type="component" value="Unassembled WGS sequence"/>
</dbReference>
<gene>
    <name evidence="4" type="ORF">OSB04_un000627</name>
</gene>
<dbReference type="AlphaFoldDB" id="A0AA38S5I3"/>
<dbReference type="FunFam" id="3.30.559.10:FF:000008">
    <property type="entry name" value="Tryptamine hydroxycinnamoyl transferase"/>
    <property type="match status" value="1"/>
</dbReference>
<comment type="caution">
    <text evidence="4">The sequence shown here is derived from an EMBL/GenBank/DDBJ whole genome shotgun (WGS) entry which is preliminary data.</text>
</comment>
<evidence type="ECO:0000313" key="4">
    <source>
        <dbReference type="EMBL" id="KAJ9536188.1"/>
    </source>
</evidence>
<evidence type="ECO:0000313" key="5">
    <source>
        <dbReference type="Proteomes" id="UP001172457"/>
    </source>
</evidence>
<dbReference type="SUPFAM" id="SSF52777">
    <property type="entry name" value="CoA-dependent acyltransferases"/>
    <property type="match status" value="1"/>
</dbReference>
<organism evidence="4 5">
    <name type="scientific">Centaurea solstitialis</name>
    <name type="common">yellow star-thistle</name>
    <dbReference type="NCBI Taxonomy" id="347529"/>
    <lineage>
        <taxon>Eukaryota</taxon>
        <taxon>Viridiplantae</taxon>
        <taxon>Streptophyta</taxon>
        <taxon>Embryophyta</taxon>
        <taxon>Tracheophyta</taxon>
        <taxon>Spermatophyta</taxon>
        <taxon>Magnoliopsida</taxon>
        <taxon>eudicotyledons</taxon>
        <taxon>Gunneridae</taxon>
        <taxon>Pentapetalae</taxon>
        <taxon>asterids</taxon>
        <taxon>campanulids</taxon>
        <taxon>Asterales</taxon>
        <taxon>Asteraceae</taxon>
        <taxon>Carduoideae</taxon>
        <taxon>Cardueae</taxon>
        <taxon>Centaureinae</taxon>
        <taxon>Centaurea</taxon>
    </lineage>
</organism>
<dbReference type="InterPro" id="IPR050317">
    <property type="entry name" value="Plant_Fungal_Acyltransferase"/>
</dbReference>
<evidence type="ECO:0000256" key="1">
    <source>
        <dbReference type="ARBA" id="ARBA00009861"/>
    </source>
</evidence>
<dbReference type="Pfam" id="PF02458">
    <property type="entry name" value="Transferase"/>
    <property type="match status" value="1"/>
</dbReference>
<dbReference type="GO" id="GO:0016747">
    <property type="term" value="F:acyltransferase activity, transferring groups other than amino-acyl groups"/>
    <property type="evidence" value="ECO:0007669"/>
    <property type="project" value="TreeGrafter"/>
</dbReference>
<keyword evidence="2" id="KW-0808">Transferase</keyword>
<evidence type="ECO:0008006" key="6">
    <source>
        <dbReference type="Google" id="ProtNLM"/>
    </source>
</evidence>
<name>A0AA38S5I3_9ASTR</name>
<accession>A0AA38S5I3</accession>
<proteinExistence type="inferred from homology"/>
<evidence type="ECO:0000256" key="3">
    <source>
        <dbReference type="ARBA" id="ARBA00023315"/>
    </source>
</evidence>
<keyword evidence="5" id="KW-1185">Reference proteome</keyword>
<dbReference type="InterPro" id="IPR023213">
    <property type="entry name" value="CAT-like_dom_sf"/>
</dbReference>
<evidence type="ECO:0000256" key="2">
    <source>
        <dbReference type="ARBA" id="ARBA00022679"/>
    </source>
</evidence>
<dbReference type="PANTHER" id="PTHR31642">
    <property type="entry name" value="TRICHOTHECENE 3-O-ACETYLTRANSFERASE"/>
    <property type="match status" value="1"/>
</dbReference>
<reference evidence="4" key="1">
    <citation type="submission" date="2023-03" db="EMBL/GenBank/DDBJ databases">
        <title>Chromosome-scale reference genome and RAD-based genetic map of yellow starthistle (Centaurea solstitialis) reveal putative structural variation and QTLs associated with invader traits.</title>
        <authorList>
            <person name="Reatini B."/>
            <person name="Cang F.A."/>
            <person name="Jiang Q."/>
            <person name="Mckibben M.T.W."/>
            <person name="Barker M.S."/>
            <person name="Rieseberg L.H."/>
            <person name="Dlugosch K.M."/>
        </authorList>
    </citation>
    <scope>NUCLEOTIDE SEQUENCE</scope>
    <source>
        <strain evidence="4">CAN-66</strain>
        <tissue evidence="4">Leaf</tissue>
    </source>
</reference>
<sequence>MRVTIKPSTMIKPGGPTWSGQLALSELDQTGMTTHVPTIYFYAQPSDGWDTVLKTLITSLTTTLFHFYPLAGRLSSLPGGRLALDCNSAGVQLTEAYADVKLDDVDDFLESPLLNHLIPSVDYGHTPLEETPLLLLQITRFDCGGWSLGFCISHAVVDGQSALHFLSEWARVCRGEQVASPPYLDRNVLRAGDSKPTMTTTIGSSTVDQYLQFCPPPTLTGQSGDKNERREETTIAMLKLTETLVTKLRNKANEHRRNEEDRGFTRYEVVTAHTWRTACMVRNLEPEQPTSIGICVDVRSRMNPPLPDKYFGNAILDVIATGTAGEIVSNPLGYASSKIKEAIEKVNDEYVSSMIDFLKNQEDISKFQDLEWTSDEGGPFYVNPNLGVISWLTLPMHGIDFGWGKELFTGPGTEDALDGDFLILRGEEASKSLVVASCLYVKHMKDFKRVFYQSIED</sequence>
<dbReference type="EMBL" id="JARYMX010000047">
    <property type="protein sequence ID" value="KAJ9536188.1"/>
    <property type="molecule type" value="Genomic_DNA"/>
</dbReference>
<dbReference type="Gene3D" id="3.30.559.10">
    <property type="entry name" value="Chloramphenicol acetyltransferase-like domain"/>
    <property type="match status" value="2"/>
</dbReference>
<protein>
    <recommendedName>
        <fullName evidence="6">Spermidine hydroxycinnamoyl transferase</fullName>
    </recommendedName>
</protein>
<dbReference type="PANTHER" id="PTHR31642:SF324">
    <property type="entry name" value="SPERMIDINE HYDROXYCINNAMOYL TRANSFERASE"/>
    <property type="match status" value="1"/>
</dbReference>
<comment type="similarity">
    <text evidence="1">Belongs to the plant acyltransferase family.</text>
</comment>